<proteinExistence type="predicted"/>
<evidence type="ECO:0000256" key="1">
    <source>
        <dbReference type="SAM" id="SignalP"/>
    </source>
</evidence>
<keyword evidence="1" id="KW-0732">Signal</keyword>
<evidence type="ECO:0000313" key="2">
    <source>
        <dbReference type="EMBL" id="PQP04065.1"/>
    </source>
</evidence>
<evidence type="ECO:0000313" key="3">
    <source>
        <dbReference type="Proteomes" id="UP000239687"/>
    </source>
</evidence>
<dbReference type="RefSeq" id="WP_105342097.1">
    <property type="nucleotide sequence ID" value="NZ_PUIN01000006.1"/>
</dbReference>
<dbReference type="AlphaFoldDB" id="A0A2S8HNW0"/>
<feature type="chain" id="PRO_5015566612" evidence="1">
    <location>
        <begin position="20"/>
        <end position="311"/>
    </location>
</feature>
<reference evidence="2 3" key="1">
    <citation type="submission" date="2018-02" db="EMBL/GenBank/DDBJ databases">
        <title>Draft genome sequencing of Pseudomonas frederiksbergensis 11-D3.</title>
        <authorList>
            <person name="Zheng B.-X."/>
        </authorList>
    </citation>
    <scope>NUCLEOTIDE SEQUENCE [LARGE SCALE GENOMIC DNA]</scope>
    <source>
        <strain evidence="2 3">11-D3</strain>
    </source>
</reference>
<feature type="signal peptide" evidence="1">
    <location>
        <begin position="1"/>
        <end position="19"/>
    </location>
</feature>
<gene>
    <name evidence="2" type="ORF">C5612_12625</name>
</gene>
<protein>
    <submittedName>
        <fullName evidence="2">Halovibrin HvnC</fullName>
    </submittedName>
</protein>
<sequence>MRKIIGSLLIALMVGCTQVAIQPPSEVGTLNNVQTLNGPAIATQLNTLYSRKWPNCNKSDSQPAFLCSGVTLRVTVKDPANTYKVWDPSPISVESGGVSYSYLRADANFGRLAWGYGNGYILYPIFEAPADKIDLDYLCSYPMDAWGWHRSTTEVCGPSKDYPTQSQLCQNAGVTTAQQWLAVWNIAGGNPNLRQCGFDIRDERNAAAGPAFYQSLVAKPMLGATGFNGHNEIIIKVWTPGQPNTFPIMAFFYIAGGTDPKPLADAQYNQRDFYNSTNPKIVVPIIRLTPATSATGTATFTYVAADQVVTQ</sequence>
<name>A0A2S8HNW0_9PSED</name>
<dbReference type="Proteomes" id="UP000239687">
    <property type="component" value="Unassembled WGS sequence"/>
</dbReference>
<dbReference type="PROSITE" id="PS51257">
    <property type="entry name" value="PROKAR_LIPOPROTEIN"/>
    <property type="match status" value="1"/>
</dbReference>
<comment type="caution">
    <text evidence="2">The sequence shown here is derived from an EMBL/GenBank/DDBJ whole genome shotgun (WGS) entry which is preliminary data.</text>
</comment>
<accession>A0A2S8HNW0</accession>
<dbReference type="EMBL" id="PUIN01000006">
    <property type="protein sequence ID" value="PQP04065.1"/>
    <property type="molecule type" value="Genomic_DNA"/>
</dbReference>
<organism evidence="2 3">
    <name type="scientific">Pseudomonas frederiksbergensis</name>
    <dbReference type="NCBI Taxonomy" id="104087"/>
    <lineage>
        <taxon>Bacteria</taxon>
        <taxon>Pseudomonadati</taxon>
        <taxon>Pseudomonadota</taxon>
        <taxon>Gammaproteobacteria</taxon>
        <taxon>Pseudomonadales</taxon>
        <taxon>Pseudomonadaceae</taxon>
        <taxon>Pseudomonas</taxon>
    </lineage>
</organism>